<dbReference type="Pfam" id="PF00406">
    <property type="entry name" value="ADK"/>
    <property type="match status" value="1"/>
</dbReference>
<dbReference type="Proteomes" id="UP000261520">
    <property type="component" value="Unplaced"/>
</dbReference>
<dbReference type="CDD" id="cd22967">
    <property type="entry name" value="DD_AK7"/>
    <property type="match status" value="1"/>
</dbReference>
<dbReference type="GO" id="GO:0005524">
    <property type="term" value="F:ATP binding"/>
    <property type="evidence" value="ECO:0007669"/>
    <property type="project" value="InterPro"/>
</dbReference>
<dbReference type="Gene3D" id="1.20.890.10">
    <property type="entry name" value="cAMP-dependent protein kinase regulatory subunit, dimerization-anchoring domain"/>
    <property type="match status" value="1"/>
</dbReference>
<dbReference type="AlphaFoldDB" id="A0A3B4AWA0"/>
<organism evidence="5 6">
    <name type="scientific">Periophthalmus magnuspinnatus</name>
    <dbReference type="NCBI Taxonomy" id="409849"/>
    <lineage>
        <taxon>Eukaryota</taxon>
        <taxon>Metazoa</taxon>
        <taxon>Chordata</taxon>
        <taxon>Craniata</taxon>
        <taxon>Vertebrata</taxon>
        <taxon>Euteleostomi</taxon>
        <taxon>Actinopterygii</taxon>
        <taxon>Neopterygii</taxon>
        <taxon>Teleostei</taxon>
        <taxon>Neoteleostei</taxon>
        <taxon>Acanthomorphata</taxon>
        <taxon>Gobiaria</taxon>
        <taxon>Gobiiformes</taxon>
        <taxon>Gobioidei</taxon>
        <taxon>Gobiidae</taxon>
        <taxon>Oxudercinae</taxon>
        <taxon>Periophthalmus</taxon>
    </lineage>
</organism>
<dbReference type="GO" id="GO:0019205">
    <property type="term" value="F:nucleobase-containing compound kinase activity"/>
    <property type="evidence" value="ECO:0007669"/>
    <property type="project" value="InterPro"/>
</dbReference>
<keyword evidence="3" id="KW-0418">Kinase</keyword>
<dbReference type="GO" id="GO:0006139">
    <property type="term" value="P:nucleobase-containing compound metabolic process"/>
    <property type="evidence" value="ECO:0007669"/>
    <property type="project" value="InterPro"/>
</dbReference>
<dbReference type="STRING" id="409849.ENSPMGP00000021403"/>
<dbReference type="CDD" id="cd01428">
    <property type="entry name" value="ADK"/>
    <property type="match status" value="1"/>
</dbReference>
<dbReference type="InterPro" id="IPR007858">
    <property type="entry name" value="Dpy-30_motif"/>
</dbReference>
<protein>
    <submittedName>
        <fullName evidence="5">Uncharacterized protein</fullName>
    </submittedName>
</protein>
<evidence type="ECO:0000256" key="4">
    <source>
        <dbReference type="SAM" id="Coils"/>
    </source>
</evidence>
<dbReference type="Gene3D" id="3.40.50.720">
    <property type="entry name" value="NAD(P)-binding Rossmann-like Domain"/>
    <property type="match status" value="1"/>
</dbReference>
<dbReference type="Pfam" id="PF05186">
    <property type="entry name" value="Dpy-30"/>
    <property type="match status" value="1"/>
</dbReference>
<dbReference type="InterPro" id="IPR036291">
    <property type="entry name" value="NAD(P)-bd_dom_sf"/>
</dbReference>
<reference evidence="5" key="2">
    <citation type="submission" date="2025-09" db="UniProtKB">
        <authorList>
            <consortium name="Ensembl"/>
        </authorList>
    </citation>
    <scope>IDENTIFICATION</scope>
</reference>
<evidence type="ECO:0000256" key="3">
    <source>
        <dbReference type="ARBA" id="ARBA00022777"/>
    </source>
</evidence>
<sequence>MEKKSSLKRVFLNNIDSYSSKYIATFLSECVVGAHGEDEEEEEEESVDTSSKEKAFEIVGTVTEVSHENRAYVVEQYCVSILLKREELLPKLMDCNVIVYNITQHQDQVDEALWAVTTLHNELDNFTGPKMFILVSTVMTWACRKPIDPEDEDRPFTDEDFRRRRHHANFKAHNDLEKRVVKLGKTNKSMFCTYVVVSGMQYGMGEQIFHYFFKTSWEGLKPHIPVFGDGTNIVPTIHINNLASVIQNVIEHRPRPYYLLAVDYSTHTLEEIVQAIAKSLGPGTIKKMPLTEACLIRELTVMEIDYMTVNLRMESAYLKEQLSVSWQCENGLVEHIDQVVQEYRQNRGLQPIRICVLGPPAVGKSTLSKMICDHYKLHHVKLKPTITETIAQLETLSKDPSAENESTADAQELLNSLNESMEQNEGKLQLNTVIRDKLLTKPCLNQGFVLDGFPKTYDQAKELYENEDEEEDETTFKNIADCLAEFVFVLDASDLFLKERVINLPETEVEKNNYEPDHFLRRLSQYRQRNSKDTVSDFYDELNITTLNLEITSNYEPNCLLLLEKIIETVGPPRNYSPTVEEVEEEEWKKMEEEQRREAQRKEEEEEQEAEEARERAARWEEWSRSLEELRREEEDLLEEQTAQMRSYLMEHVMPTLSQGLVSVCSAQPQDPVDFLVTITDHYYYGLFIVLFKKLIKCRI</sequence>
<dbReference type="InterPro" id="IPR047499">
    <property type="entry name" value="DD_AK7"/>
</dbReference>
<dbReference type="PANTHER" id="PTHR23359">
    <property type="entry name" value="NUCLEOTIDE KINASE"/>
    <property type="match status" value="1"/>
</dbReference>
<dbReference type="Gene3D" id="3.40.50.300">
    <property type="entry name" value="P-loop containing nucleotide triphosphate hydrolases"/>
    <property type="match status" value="1"/>
</dbReference>
<dbReference type="SUPFAM" id="SSF51735">
    <property type="entry name" value="NAD(P)-binding Rossmann-fold domains"/>
    <property type="match status" value="1"/>
</dbReference>
<keyword evidence="4" id="KW-0175">Coiled coil</keyword>
<evidence type="ECO:0000256" key="1">
    <source>
        <dbReference type="ARBA" id="ARBA00022679"/>
    </source>
</evidence>
<evidence type="ECO:0000256" key="2">
    <source>
        <dbReference type="ARBA" id="ARBA00022741"/>
    </source>
</evidence>
<dbReference type="Ensembl" id="ENSPMGT00000022801.1">
    <property type="protein sequence ID" value="ENSPMGP00000021403.1"/>
    <property type="gene ID" value="ENSPMGG00000017320.1"/>
</dbReference>
<dbReference type="PRINTS" id="PR00094">
    <property type="entry name" value="ADENYLTKNASE"/>
</dbReference>
<dbReference type="InterPro" id="IPR027417">
    <property type="entry name" value="P-loop_NTPase"/>
</dbReference>
<evidence type="ECO:0000313" key="5">
    <source>
        <dbReference type="Ensembl" id="ENSPMGP00000021403.1"/>
    </source>
</evidence>
<dbReference type="SUPFAM" id="SSF52540">
    <property type="entry name" value="P-loop containing nucleoside triphosphate hydrolases"/>
    <property type="match status" value="1"/>
</dbReference>
<feature type="coiled-coil region" evidence="4">
    <location>
        <begin position="583"/>
        <end position="651"/>
    </location>
</feature>
<proteinExistence type="predicted"/>
<keyword evidence="1" id="KW-0808">Transferase</keyword>
<dbReference type="InterPro" id="IPR000850">
    <property type="entry name" value="Adenylat/UMP-CMP_kin"/>
</dbReference>
<evidence type="ECO:0000313" key="6">
    <source>
        <dbReference type="Proteomes" id="UP000261520"/>
    </source>
</evidence>
<reference evidence="5" key="1">
    <citation type="submission" date="2025-08" db="UniProtKB">
        <authorList>
            <consortium name="Ensembl"/>
        </authorList>
    </citation>
    <scope>IDENTIFICATION</scope>
</reference>
<accession>A0A3B4AWA0</accession>
<keyword evidence="6" id="KW-1185">Reference proteome</keyword>
<keyword evidence="2" id="KW-0547">Nucleotide-binding</keyword>
<name>A0A3B4AWA0_9GOBI</name>